<reference evidence="4 5" key="1">
    <citation type="submission" date="2015-08" db="EMBL/GenBank/DDBJ databases">
        <title>Whole genome sequence of Flavobacterium akiainvivens IK-1T, from decaying Wikstroemia oahuensis, an endemic Hawaiian shrub.</title>
        <authorList>
            <person name="Wan X."/>
            <person name="Hou S."/>
            <person name="Saito J."/>
            <person name="Donachie S."/>
        </authorList>
    </citation>
    <scope>NUCLEOTIDE SEQUENCE [LARGE SCALE GENOMIC DNA]</scope>
    <source>
        <strain evidence="4 5">IK-1</strain>
    </source>
</reference>
<dbReference type="Pfam" id="PF04397">
    <property type="entry name" value="LytTR"/>
    <property type="match status" value="1"/>
</dbReference>
<accession>A0A0M9VHH1</accession>
<dbReference type="Gene3D" id="2.40.50.1020">
    <property type="entry name" value="LytTr DNA-binding domain"/>
    <property type="match status" value="1"/>
</dbReference>
<dbReference type="InterPro" id="IPR007492">
    <property type="entry name" value="LytTR_DNA-bd_dom"/>
</dbReference>
<dbReference type="STRING" id="1202724.AM493_04130"/>
<keyword evidence="5" id="KW-1185">Reference proteome</keyword>
<gene>
    <name evidence="4" type="ORF">AM493_04130</name>
</gene>
<feature type="domain" description="HTH LytTR-type" evidence="3">
    <location>
        <begin position="136"/>
        <end position="207"/>
    </location>
</feature>
<feature type="modified residue" description="4-aspartylphosphate" evidence="1">
    <location>
        <position position="53"/>
    </location>
</feature>
<dbReference type="GO" id="GO:0003677">
    <property type="term" value="F:DNA binding"/>
    <property type="evidence" value="ECO:0007669"/>
    <property type="project" value="InterPro"/>
</dbReference>
<proteinExistence type="predicted"/>
<dbReference type="PROSITE" id="PS50110">
    <property type="entry name" value="RESPONSE_REGULATORY"/>
    <property type="match status" value="1"/>
</dbReference>
<name>A0A0M9VHH1_9FLAO</name>
<evidence type="ECO:0000256" key="1">
    <source>
        <dbReference type="PROSITE-ProRule" id="PRU00169"/>
    </source>
</evidence>
<dbReference type="PANTHER" id="PTHR37299:SF1">
    <property type="entry name" value="STAGE 0 SPORULATION PROTEIN A HOMOLOG"/>
    <property type="match status" value="1"/>
</dbReference>
<dbReference type="Pfam" id="PF00072">
    <property type="entry name" value="Response_reg"/>
    <property type="match status" value="1"/>
</dbReference>
<dbReference type="PROSITE" id="PS50930">
    <property type="entry name" value="HTH_LYTTR"/>
    <property type="match status" value="1"/>
</dbReference>
<evidence type="ECO:0000313" key="5">
    <source>
        <dbReference type="Proteomes" id="UP000037755"/>
    </source>
</evidence>
<dbReference type="GO" id="GO:0000156">
    <property type="term" value="F:phosphorelay response regulator activity"/>
    <property type="evidence" value="ECO:0007669"/>
    <property type="project" value="InterPro"/>
</dbReference>
<dbReference type="SUPFAM" id="SSF52172">
    <property type="entry name" value="CheY-like"/>
    <property type="match status" value="1"/>
</dbReference>
<dbReference type="EMBL" id="LIYD01000005">
    <property type="protein sequence ID" value="KOS05309.1"/>
    <property type="molecule type" value="Genomic_DNA"/>
</dbReference>
<dbReference type="PATRIC" id="fig|1202724.3.peg.853"/>
<dbReference type="InterPro" id="IPR046947">
    <property type="entry name" value="LytR-like"/>
</dbReference>
<dbReference type="Gene3D" id="3.40.50.2300">
    <property type="match status" value="1"/>
</dbReference>
<organism evidence="4 5">
    <name type="scientific">Flavobacterium akiainvivens</name>
    <dbReference type="NCBI Taxonomy" id="1202724"/>
    <lineage>
        <taxon>Bacteria</taxon>
        <taxon>Pseudomonadati</taxon>
        <taxon>Bacteroidota</taxon>
        <taxon>Flavobacteriia</taxon>
        <taxon>Flavobacteriales</taxon>
        <taxon>Flavobacteriaceae</taxon>
        <taxon>Flavobacterium</taxon>
    </lineage>
</organism>
<sequence length="240" mass="28092">MRCIIIDDEPLAREAVEMLINKTNNLFLIGSFNSPETAKNFIENNIVELIFLDIKMAGINGIEFARTIQKETFVVFTTAYPEFATDSYEVDAIDYLIKPIKLQRFQKAVEKAYTYSKLFIADYANNNIEQVTDDFFFVKAERRIFKVYFKDILFIQGLKDYVVMHTENQKVITAMNIKTMHEQLPRDFFVRVSKSYIINAKHIDSVDNNTVYIGTNEIPIGNIYRDFFFDEFVTKKILSR</sequence>
<evidence type="ECO:0000313" key="4">
    <source>
        <dbReference type="EMBL" id="KOS05309.1"/>
    </source>
</evidence>
<dbReference type="InterPro" id="IPR011006">
    <property type="entry name" value="CheY-like_superfamily"/>
</dbReference>
<dbReference type="RefSeq" id="WP_054406380.1">
    <property type="nucleotide sequence ID" value="NZ_FOYA01000023.1"/>
</dbReference>
<evidence type="ECO:0000259" key="3">
    <source>
        <dbReference type="PROSITE" id="PS50930"/>
    </source>
</evidence>
<dbReference type="AlphaFoldDB" id="A0A0M9VHH1"/>
<dbReference type="OrthoDB" id="2168082at2"/>
<comment type="caution">
    <text evidence="4">The sequence shown here is derived from an EMBL/GenBank/DDBJ whole genome shotgun (WGS) entry which is preliminary data.</text>
</comment>
<evidence type="ECO:0000259" key="2">
    <source>
        <dbReference type="PROSITE" id="PS50110"/>
    </source>
</evidence>
<dbReference type="SMART" id="SM00448">
    <property type="entry name" value="REC"/>
    <property type="match status" value="1"/>
</dbReference>
<protein>
    <submittedName>
        <fullName evidence="4">Transcriptional regulator</fullName>
    </submittedName>
</protein>
<dbReference type="PANTHER" id="PTHR37299">
    <property type="entry name" value="TRANSCRIPTIONAL REGULATOR-RELATED"/>
    <property type="match status" value="1"/>
</dbReference>
<dbReference type="InterPro" id="IPR001789">
    <property type="entry name" value="Sig_transdc_resp-reg_receiver"/>
</dbReference>
<feature type="domain" description="Response regulatory" evidence="2">
    <location>
        <begin position="2"/>
        <end position="113"/>
    </location>
</feature>
<dbReference type="Proteomes" id="UP000037755">
    <property type="component" value="Unassembled WGS sequence"/>
</dbReference>
<keyword evidence="1" id="KW-0597">Phosphoprotein</keyword>
<dbReference type="SMART" id="SM00850">
    <property type="entry name" value="LytTR"/>
    <property type="match status" value="1"/>
</dbReference>